<feature type="chain" id="PRO_5030808146" evidence="1">
    <location>
        <begin position="20"/>
        <end position="199"/>
    </location>
</feature>
<dbReference type="Proteomes" id="UP000567067">
    <property type="component" value="Unassembled WGS sequence"/>
</dbReference>
<protein>
    <submittedName>
        <fullName evidence="2">Type IV secretory pathway component VirB8</fullName>
    </submittedName>
</protein>
<dbReference type="PROSITE" id="PS51257">
    <property type="entry name" value="PROKAR_LIPOPROTEIN"/>
    <property type="match status" value="1"/>
</dbReference>
<keyword evidence="1" id="KW-0732">Signal</keyword>
<evidence type="ECO:0000256" key="1">
    <source>
        <dbReference type="SAM" id="SignalP"/>
    </source>
</evidence>
<keyword evidence="3" id="KW-1185">Reference proteome</keyword>
<dbReference type="EMBL" id="JACJIP010000004">
    <property type="protein sequence ID" value="MBA9084484.1"/>
    <property type="molecule type" value="Genomic_DNA"/>
</dbReference>
<evidence type="ECO:0000313" key="3">
    <source>
        <dbReference type="Proteomes" id="UP000567067"/>
    </source>
</evidence>
<reference evidence="2 3" key="1">
    <citation type="submission" date="2020-08" db="EMBL/GenBank/DDBJ databases">
        <title>Genomic Encyclopedia of Type Strains, Phase III (KMG-III): the genomes of soil and plant-associated and newly described type strains.</title>
        <authorList>
            <person name="Whitman W."/>
        </authorList>
    </citation>
    <scope>NUCLEOTIDE SEQUENCE [LARGE SCALE GENOMIC DNA]</scope>
    <source>
        <strain evidence="2 3">CECT 8693</strain>
    </source>
</reference>
<gene>
    <name evidence="2" type="ORF">FHR92_000941</name>
</gene>
<dbReference type="RefSeq" id="WP_182534517.1">
    <property type="nucleotide sequence ID" value="NZ_JACJIP010000004.1"/>
</dbReference>
<proteinExistence type="predicted"/>
<organism evidence="2 3">
    <name type="scientific">Fontibacillus solani</name>
    <dbReference type="NCBI Taxonomy" id="1572857"/>
    <lineage>
        <taxon>Bacteria</taxon>
        <taxon>Bacillati</taxon>
        <taxon>Bacillota</taxon>
        <taxon>Bacilli</taxon>
        <taxon>Bacillales</taxon>
        <taxon>Paenibacillaceae</taxon>
        <taxon>Fontibacillus</taxon>
    </lineage>
</organism>
<accession>A0A7W3XQH5</accession>
<dbReference type="AlphaFoldDB" id="A0A7W3XQH5"/>
<sequence>MLRKTTMTLFILCVFIILAACTDHSTVPVVFTDSTHKQSDLIQSKDIGESVTSESLYHFGYDHIKNHVILLKLEVYNNGNLIDTMNKRYLPSELAGSIGFQFIHFTKQNGQKNIQWVMEIDNDLTSITTEDIFADLKEYSIETIQKETLQEDKKVPLLIYYSDVNSGSNDEYDNQNITSYVNKYKHVSVLSIEIFKKKD</sequence>
<name>A0A7W3XQH5_9BACL</name>
<feature type="signal peptide" evidence="1">
    <location>
        <begin position="1"/>
        <end position="19"/>
    </location>
</feature>
<evidence type="ECO:0000313" key="2">
    <source>
        <dbReference type="EMBL" id="MBA9084484.1"/>
    </source>
</evidence>
<comment type="caution">
    <text evidence="2">The sequence shown here is derived from an EMBL/GenBank/DDBJ whole genome shotgun (WGS) entry which is preliminary data.</text>
</comment>